<dbReference type="Proteomes" id="UP000446866">
    <property type="component" value="Unassembled WGS sequence"/>
</dbReference>
<evidence type="ECO:0000313" key="2">
    <source>
        <dbReference type="Proteomes" id="UP000446866"/>
    </source>
</evidence>
<keyword evidence="2" id="KW-1185">Reference proteome</keyword>
<reference evidence="1 2" key="1">
    <citation type="submission" date="2018-08" db="EMBL/GenBank/DDBJ databases">
        <title>Murine metabolic-syndrome-specific gut microbial biobank.</title>
        <authorList>
            <person name="Liu C."/>
        </authorList>
    </citation>
    <scope>NUCLEOTIDE SEQUENCE [LARGE SCALE GENOMIC DNA]</scope>
    <source>
        <strain evidence="1 2">28</strain>
    </source>
</reference>
<dbReference type="AlphaFoldDB" id="A0A845QLW8"/>
<comment type="caution">
    <text evidence="1">The sequence shown here is derived from an EMBL/GenBank/DDBJ whole genome shotgun (WGS) entry which is preliminary data.</text>
</comment>
<accession>A0A845QLW8</accession>
<organism evidence="1 2">
    <name type="scientific">Anaerotruncus colihominis</name>
    <dbReference type="NCBI Taxonomy" id="169435"/>
    <lineage>
        <taxon>Bacteria</taxon>
        <taxon>Bacillati</taxon>
        <taxon>Bacillota</taxon>
        <taxon>Clostridia</taxon>
        <taxon>Eubacteriales</taxon>
        <taxon>Oscillospiraceae</taxon>
        <taxon>Anaerotruncus</taxon>
    </lineage>
</organism>
<evidence type="ECO:0000313" key="1">
    <source>
        <dbReference type="EMBL" id="NBH61723.1"/>
    </source>
</evidence>
<protein>
    <submittedName>
        <fullName evidence="1">Uncharacterized protein</fullName>
    </submittedName>
</protein>
<dbReference type="EMBL" id="QXWK01000014">
    <property type="protein sequence ID" value="NBH61723.1"/>
    <property type="molecule type" value="Genomic_DNA"/>
</dbReference>
<gene>
    <name evidence="1" type="ORF">D0435_08665</name>
</gene>
<sequence length="68" mass="7929">MPCTVHLSTREKLQCLNETFSCFADFFNISFKKRKTPTAYDELLKKSVEKKDFIGSIPNKILLYIPKI</sequence>
<name>A0A845QLW8_9FIRM</name>
<proteinExistence type="predicted"/>